<gene>
    <name evidence="1" type="ORF">KY290_018916</name>
</gene>
<accession>A0ABQ7VFL3</accession>
<dbReference type="EMBL" id="JAIVGD010000013">
    <property type="protein sequence ID" value="KAH0762843.1"/>
    <property type="molecule type" value="Genomic_DNA"/>
</dbReference>
<evidence type="ECO:0000313" key="2">
    <source>
        <dbReference type="Proteomes" id="UP000826656"/>
    </source>
</evidence>
<organism evidence="1 2">
    <name type="scientific">Solanum tuberosum</name>
    <name type="common">Potato</name>
    <dbReference type="NCBI Taxonomy" id="4113"/>
    <lineage>
        <taxon>Eukaryota</taxon>
        <taxon>Viridiplantae</taxon>
        <taxon>Streptophyta</taxon>
        <taxon>Embryophyta</taxon>
        <taxon>Tracheophyta</taxon>
        <taxon>Spermatophyta</taxon>
        <taxon>Magnoliopsida</taxon>
        <taxon>eudicotyledons</taxon>
        <taxon>Gunneridae</taxon>
        <taxon>Pentapetalae</taxon>
        <taxon>asterids</taxon>
        <taxon>lamiids</taxon>
        <taxon>Solanales</taxon>
        <taxon>Solanaceae</taxon>
        <taxon>Solanoideae</taxon>
        <taxon>Solaneae</taxon>
        <taxon>Solanum</taxon>
    </lineage>
</organism>
<dbReference type="Proteomes" id="UP000826656">
    <property type="component" value="Unassembled WGS sequence"/>
</dbReference>
<sequence>MPRPQISSLLYIPPLYLSLQNKASASHCVMAAYRQPCHCGKLIPLRWHHPSLGDIHISYSFLVADGSFSCIAECAVRFTLGETKEELLRVLGLQGKKGSSLEFLRRGYKVTSLGQSTSPIESFLIRLIPCSLTADSNLVRRRFDLEATSAWRS</sequence>
<evidence type="ECO:0000313" key="1">
    <source>
        <dbReference type="EMBL" id="KAH0762843.1"/>
    </source>
</evidence>
<keyword evidence="2" id="KW-1185">Reference proteome</keyword>
<reference evidence="1 2" key="1">
    <citation type="journal article" date="2021" name="bioRxiv">
        <title>Chromosome-scale and haplotype-resolved genome assembly of a tetraploid potato cultivar.</title>
        <authorList>
            <person name="Sun H."/>
            <person name="Jiao W.-B."/>
            <person name="Krause K."/>
            <person name="Campoy J.A."/>
            <person name="Goel M."/>
            <person name="Folz-Donahue K."/>
            <person name="Kukat C."/>
            <person name="Huettel B."/>
            <person name="Schneeberger K."/>
        </authorList>
    </citation>
    <scope>NUCLEOTIDE SEQUENCE [LARGE SCALE GENOMIC DNA]</scope>
    <source>
        <strain evidence="1">SolTubOtavaFocal</strain>
        <tissue evidence="1">Leaves</tissue>
    </source>
</reference>
<comment type="caution">
    <text evidence="1">The sequence shown here is derived from an EMBL/GenBank/DDBJ whole genome shotgun (WGS) entry which is preliminary data.</text>
</comment>
<proteinExistence type="predicted"/>
<name>A0ABQ7VFL3_SOLTU</name>
<protein>
    <submittedName>
        <fullName evidence="1">Uncharacterized protein</fullName>
    </submittedName>
</protein>